<evidence type="ECO:0000313" key="3">
    <source>
        <dbReference type="Proteomes" id="UP001497482"/>
    </source>
</evidence>
<sequence length="167" mass="18619">MARAKLGQGPRVHSPVRLGLLQSAAEEQDVDARAPLESRLTFLETAQWIVPSRGPLFETHRTGIDFVSSGNVGFVVYTTSYGHPPPTDTTSCRHLHLLRTPSSYRHHPPRYHLLQTSPPPTDTTSCRHHHPPTDTIIPTDNHLLQTPPPTDSTSYRQTTSYRTTTPS</sequence>
<dbReference type="AlphaFoldDB" id="A0AAV2KHA6"/>
<feature type="compositionally biased region" description="Low complexity" evidence="1">
    <location>
        <begin position="151"/>
        <end position="167"/>
    </location>
</feature>
<evidence type="ECO:0000256" key="1">
    <source>
        <dbReference type="SAM" id="MobiDB-lite"/>
    </source>
</evidence>
<reference evidence="2 3" key="1">
    <citation type="submission" date="2024-04" db="EMBL/GenBank/DDBJ databases">
        <authorList>
            <person name="Waldvogel A.-M."/>
            <person name="Schoenle A."/>
        </authorList>
    </citation>
    <scope>NUCLEOTIDE SEQUENCE [LARGE SCALE GENOMIC DNA]</scope>
</reference>
<accession>A0AAV2KHA6</accession>
<feature type="region of interest" description="Disordered" evidence="1">
    <location>
        <begin position="117"/>
        <end position="167"/>
    </location>
</feature>
<protein>
    <submittedName>
        <fullName evidence="2">Uncharacterized protein</fullName>
    </submittedName>
</protein>
<organism evidence="2 3">
    <name type="scientific">Knipowitschia caucasica</name>
    <name type="common">Caucasian dwarf goby</name>
    <name type="synonym">Pomatoschistus caucasicus</name>
    <dbReference type="NCBI Taxonomy" id="637954"/>
    <lineage>
        <taxon>Eukaryota</taxon>
        <taxon>Metazoa</taxon>
        <taxon>Chordata</taxon>
        <taxon>Craniata</taxon>
        <taxon>Vertebrata</taxon>
        <taxon>Euteleostomi</taxon>
        <taxon>Actinopterygii</taxon>
        <taxon>Neopterygii</taxon>
        <taxon>Teleostei</taxon>
        <taxon>Neoteleostei</taxon>
        <taxon>Acanthomorphata</taxon>
        <taxon>Gobiaria</taxon>
        <taxon>Gobiiformes</taxon>
        <taxon>Gobioidei</taxon>
        <taxon>Gobiidae</taxon>
        <taxon>Gobiinae</taxon>
        <taxon>Knipowitschia</taxon>
    </lineage>
</organism>
<dbReference type="Proteomes" id="UP001497482">
    <property type="component" value="Chromosome 18"/>
</dbReference>
<evidence type="ECO:0000313" key="2">
    <source>
        <dbReference type="EMBL" id="CAL1589348.1"/>
    </source>
</evidence>
<dbReference type="EMBL" id="OZ035840">
    <property type="protein sequence ID" value="CAL1589348.1"/>
    <property type="molecule type" value="Genomic_DNA"/>
</dbReference>
<keyword evidence="3" id="KW-1185">Reference proteome</keyword>
<name>A0AAV2KHA6_KNICA</name>
<proteinExistence type="predicted"/>
<gene>
    <name evidence="2" type="ORF">KC01_LOCUS18984</name>
</gene>